<dbReference type="Pfam" id="PF02518">
    <property type="entry name" value="HATPase_c"/>
    <property type="match status" value="1"/>
</dbReference>
<evidence type="ECO:0000256" key="6">
    <source>
        <dbReference type="ARBA" id="ARBA00022692"/>
    </source>
</evidence>
<dbReference type="SMART" id="SM00387">
    <property type="entry name" value="HATPase_c"/>
    <property type="match status" value="1"/>
</dbReference>
<sequence>MNISIRNRLLLWLSPALLLAGFAFTVSTYFHVREEIDELFDKVLQTMAYSLQTLPHTTAEASVPAHRFAKAADLDLISQRWNADGRLSYRSHPFEPLPNNTPEGWSIVRWRGEPWRIFSLNTPEGLVQVAQAISERQETADEITLDLSAPLLFLLPTVAMVAWFGVRRGLMPLQTIVDAVQRRAPDDVSPFPNQDVPQEIGSLTAALNGLLMRLQAALAAQRRFTADAAHELRSPLTALSLQAQIAERAADPQRKTLALQRLRQGINRATHLLNQMLTLARFDPEAPPLPFTQLQLDELVRSVVGDMAALAADQAIDLGVATLESMVIQGNEEELRILLGNLIDNAVRYTPKGGRIDVSVRKEAGAAVLVVTDNGPGISIEERERVFDRFYRGQDNTEAGSGLGLAIVRRIADQHAAAIELTTGCTGRGLSVIIRFPMKSND</sequence>
<protein>
    <recommendedName>
        <fullName evidence="3">histidine kinase</fullName>
        <ecNumber evidence="3">2.7.13.3</ecNumber>
    </recommendedName>
</protein>
<evidence type="ECO:0000256" key="5">
    <source>
        <dbReference type="ARBA" id="ARBA00022679"/>
    </source>
</evidence>
<dbReference type="PANTHER" id="PTHR45436">
    <property type="entry name" value="SENSOR HISTIDINE KINASE YKOH"/>
    <property type="match status" value="1"/>
</dbReference>
<proteinExistence type="predicted"/>
<dbReference type="Pfam" id="PF00512">
    <property type="entry name" value="HisKA"/>
    <property type="match status" value="1"/>
</dbReference>
<dbReference type="InterPro" id="IPR005467">
    <property type="entry name" value="His_kinase_dom"/>
</dbReference>
<dbReference type="SUPFAM" id="SSF47384">
    <property type="entry name" value="Homodimeric domain of signal transducing histidine kinase"/>
    <property type="match status" value="1"/>
</dbReference>
<keyword evidence="6" id="KW-0812">Transmembrane</keyword>
<keyword evidence="4" id="KW-0597">Phosphoprotein</keyword>
<keyword evidence="16" id="KW-1185">Reference proteome</keyword>
<organism evidence="15 16">
    <name type="scientific">Methylococcus geothermalis</name>
    <dbReference type="NCBI Taxonomy" id="2681310"/>
    <lineage>
        <taxon>Bacteria</taxon>
        <taxon>Pseudomonadati</taxon>
        <taxon>Pseudomonadota</taxon>
        <taxon>Gammaproteobacteria</taxon>
        <taxon>Methylococcales</taxon>
        <taxon>Methylococcaceae</taxon>
        <taxon>Methylococcus</taxon>
    </lineage>
</organism>
<keyword evidence="5" id="KW-0808">Transferase</keyword>
<keyword evidence="10" id="KW-1133">Transmembrane helix</keyword>
<dbReference type="SMART" id="SM00388">
    <property type="entry name" value="HisKA"/>
    <property type="match status" value="1"/>
</dbReference>
<evidence type="ECO:0000256" key="10">
    <source>
        <dbReference type="ARBA" id="ARBA00022989"/>
    </source>
</evidence>
<dbReference type="Gene3D" id="3.30.565.10">
    <property type="entry name" value="Histidine kinase-like ATPase, C-terminal domain"/>
    <property type="match status" value="1"/>
</dbReference>
<feature type="domain" description="Histidine kinase" evidence="13">
    <location>
        <begin position="227"/>
        <end position="440"/>
    </location>
</feature>
<dbReference type="PANTHER" id="PTHR45436:SF14">
    <property type="entry name" value="SENSOR PROTEIN QSEC"/>
    <property type="match status" value="1"/>
</dbReference>
<evidence type="ECO:0000313" key="15">
    <source>
        <dbReference type="EMBL" id="QJD30572.1"/>
    </source>
</evidence>
<feature type="domain" description="HAMP" evidence="14">
    <location>
        <begin position="167"/>
        <end position="219"/>
    </location>
</feature>
<accession>A0A858Q9I2</accession>
<comment type="subcellular location">
    <subcellularLocation>
        <location evidence="2">Membrane</location>
        <topology evidence="2">Multi-pass membrane protein</topology>
    </subcellularLocation>
</comment>
<dbReference type="InterPro" id="IPR013727">
    <property type="entry name" value="2CSK_N"/>
</dbReference>
<dbReference type="InterPro" id="IPR003661">
    <property type="entry name" value="HisK_dim/P_dom"/>
</dbReference>
<gene>
    <name evidence="15" type="ORF">GNH96_11690</name>
</gene>
<dbReference type="GO" id="GO:0005886">
    <property type="term" value="C:plasma membrane"/>
    <property type="evidence" value="ECO:0007669"/>
    <property type="project" value="TreeGrafter"/>
</dbReference>
<keyword evidence="8" id="KW-0418">Kinase</keyword>
<dbReference type="EMBL" id="CP046565">
    <property type="protein sequence ID" value="QJD30572.1"/>
    <property type="molecule type" value="Genomic_DNA"/>
</dbReference>
<keyword evidence="9" id="KW-0067">ATP-binding</keyword>
<evidence type="ECO:0000256" key="12">
    <source>
        <dbReference type="ARBA" id="ARBA00023136"/>
    </source>
</evidence>
<dbReference type="InterPro" id="IPR003594">
    <property type="entry name" value="HATPase_dom"/>
</dbReference>
<evidence type="ECO:0000259" key="13">
    <source>
        <dbReference type="PROSITE" id="PS50109"/>
    </source>
</evidence>
<dbReference type="InterPro" id="IPR050428">
    <property type="entry name" value="TCS_sensor_his_kinase"/>
</dbReference>
<evidence type="ECO:0000256" key="1">
    <source>
        <dbReference type="ARBA" id="ARBA00000085"/>
    </source>
</evidence>
<dbReference type="AlphaFoldDB" id="A0A858Q9I2"/>
<dbReference type="Pfam" id="PF00672">
    <property type="entry name" value="HAMP"/>
    <property type="match status" value="1"/>
</dbReference>
<dbReference type="InterPro" id="IPR003660">
    <property type="entry name" value="HAMP_dom"/>
</dbReference>
<dbReference type="Proteomes" id="UP000503004">
    <property type="component" value="Chromosome"/>
</dbReference>
<dbReference type="CDD" id="cd00082">
    <property type="entry name" value="HisKA"/>
    <property type="match status" value="1"/>
</dbReference>
<dbReference type="EC" id="2.7.13.3" evidence="3"/>
<dbReference type="GO" id="GO:0005524">
    <property type="term" value="F:ATP binding"/>
    <property type="evidence" value="ECO:0007669"/>
    <property type="project" value="UniProtKB-KW"/>
</dbReference>
<evidence type="ECO:0000256" key="9">
    <source>
        <dbReference type="ARBA" id="ARBA00022840"/>
    </source>
</evidence>
<dbReference type="SUPFAM" id="SSF55874">
    <property type="entry name" value="ATPase domain of HSP90 chaperone/DNA topoisomerase II/histidine kinase"/>
    <property type="match status" value="1"/>
</dbReference>
<evidence type="ECO:0000259" key="14">
    <source>
        <dbReference type="PROSITE" id="PS50885"/>
    </source>
</evidence>
<evidence type="ECO:0000256" key="8">
    <source>
        <dbReference type="ARBA" id="ARBA00022777"/>
    </source>
</evidence>
<dbReference type="Pfam" id="PF08521">
    <property type="entry name" value="2CSK_N"/>
    <property type="match status" value="1"/>
</dbReference>
<evidence type="ECO:0000256" key="2">
    <source>
        <dbReference type="ARBA" id="ARBA00004141"/>
    </source>
</evidence>
<keyword evidence="11" id="KW-0902">Two-component regulatory system</keyword>
<evidence type="ECO:0000256" key="4">
    <source>
        <dbReference type="ARBA" id="ARBA00022553"/>
    </source>
</evidence>
<evidence type="ECO:0000256" key="11">
    <source>
        <dbReference type="ARBA" id="ARBA00023012"/>
    </source>
</evidence>
<dbReference type="CDD" id="cd00075">
    <property type="entry name" value="HATPase"/>
    <property type="match status" value="1"/>
</dbReference>
<comment type="catalytic activity">
    <reaction evidence="1">
        <text>ATP + protein L-histidine = ADP + protein N-phospho-L-histidine.</text>
        <dbReference type="EC" id="2.7.13.3"/>
    </reaction>
</comment>
<dbReference type="PROSITE" id="PS50109">
    <property type="entry name" value="HIS_KIN"/>
    <property type="match status" value="1"/>
</dbReference>
<name>A0A858Q9I2_9GAMM</name>
<dbReference type="KEGG" id="metu:GNH96_11690"/>
<dbReference type="InterPro" id="IPR004358">
    <property type="entry name" value="Sig_transdc_His_kin-like_C"/>
</dbReference>
<dbReference type="PRINTS" id="PR00344">
    <property type="entry name" value="BCTRLSENSOR"/>
</dbReference>
<dbReference type="GO" id="GO:0000155">
    <property type="term" value="F:phosphorelay sensor kinase activity"/>
    <property type="evidence" value="ECO:0007669"/>
    <property type="project" value="InterPro"/>
</dbReference>
<keyword evidence="12" id="KW-0472">Membrane</keyword>
<evidence type="ECO:0000256" key="7">
    <source>
        <dbReference type="ARBA" id="ARBA00022741"/>
    </source>
</evidence>
<dbReference type="PROSITE" id="PS50885">
    <property type="entry name" value="HAMP"/>
    <property type="match status" value="1"/>
</dbReference>
<dbReference type="RefSeq" id="WP_169603849.1">
    <property type="nucleotide sequence ID" value="NZ_CP046565.1"/>
</dbReference>
<evidence type="ECO:0000313" key="16">
    <source>
        <dbReference type="Proteomes" id="UP000503004"/>
    </source>
</evidence>
<evidence type="ECO:0000256" key="3">
    <source>
        <dbReference type="ARBA" id="ARBA00012438"/>
    </source>
</evidence>
<dbReference type="SMART" id="SM00304">
    <property type="entry name" value="HAMP"/>
    <property type="match status" value="1"/>
</dbReference>
<dbReference type="InterPro" id="IPR036890">
    <property type="entry name" value="HATPase_C_sf"/>
</dbReference>
<keyword evidence="7" id="KW-0547">Nucleotide-binding</keyword>
<reference evidence="16" key="1">
    <citation type="submission" date="2019-12" db="EMBL/GenBank/DDBJ databases">
        <authorList>
            <person name="Awala S.I."/>
            <person name="Rhee S.K."/>
        </authorList>
    </citation>
    <scope>NUCLEOTIDE SEQUENCE [LARGE SCALE GENOMIC DNA]</scope>
    <source>
        <strain evidence="16">IM1</strain>
    </source>
</reference>
<dbReference type="InterPro" id="IPR036097">
    <property type="entry name" value="HisK_dim/P_sf"/>
</dbReference>
<dbReference type="Gene3D" id="1.10.287.130">
    <property type="match status" value="1"/>
</dbReference>